<organism evidence="3 4">
    <name type="scientific">Catagonus wagneri</name>
    <name type="common">Chacoan peccary</name>
    <dbReference type="NCBI Taxonomy" id="51154"/>
    <lineage>
        <taxon>Eukaryota</taxon>
        <taxon>Metazoa</taxon>
        <taxon>Chordata</taxon>
        <taxon>Craniata</taxon>
        <taxon>Vertebrata</taxon>
        <taxon>Euteleostomi</taxon>
        <taxon>Mammalia</taxon>
        <taxon>Eutheria</taxon>
        <taxon>Laurasiatheria</taxon>
        <taxon>Artiodactyla</taxon>
        <taxon>Suina</taxon>
        <taxon>Tayassuidae</taxon>
        <taxon>Catagonus</taxon>
    </lineage>
</organism>
<keyword evidence="4" id="KW-1185">Reference proteome</keyword>
<dbReference type="Ensembl" id="ENSCWAT00000002671.1">
    <property type="protein sequence ID" value="ENSCWAP00000002450.1"/>
    <property type="gene ID" value="ENSCWAG00000001972.1"/>
</dbReference>
<sequence>MIPSVKFDFLNSHTRQSPFVTVSQKGKPLRITEIKGEGEGGRWTRSLQKMLDENQDLIQSILDYQSKSKMAECIQNQQILHWNLV</sequence>
<accession>A0A8C3VIY4</accession>
<dbReference type="Pfam" id="PF05030">
    <property type="entry name" value="SSXT"/>
    <property type="match status" value="1"/>
</dbReference>
<reference evidence="3" key="1">
    <citation type="submission" date="2025-08" db="UniProtKB">
        <authorList>
            <consortium name="Ensembl"/>
        </authorList>
    </citation>
    <scope>IDENTIFICATION</scope>
</reference>
<comment type="similarity">
    <text evidence="1">Belongs to the SS18 family.</text>
</comment>
<dbReference type="GeneTree" id="ENSGT01050000247867"/>
<dbReference type="Proteomes" id="UP000694540">
    <property type="component" value="Unplaced"/>
</dbReference>
<feature type="domain" description="SS18 N-terminal" evidence="2">
    <location>
        <begin position="45"/>
        <end position="85"/>
    </location>
</feature>
<dbReference type="AlphaFoldDB" id="A0A8C3VIY4"/>
<protein>
    <recommendedName>
        <fullName evidence="2">SS18 N-terminal domain-containing protein</fullName>
    </recommendedName>
</protein>
<evidence type="ECO:0000313" key="4">
    <source>
        <dbReference type="Proteomes" id="UP000694540"/>
    </source>
</evidence>
<evidence type="ECO:0000259" key="2">
    <source>
        <dbReference type="Pfam" id="PF05030"/>
    </source>
</evidence>
<evidence type="ECO:0000313" key="3">
    <source>
        <dbReference type="Ensembl" id="ENSCWAP00000002450.1"/>
    </source>
</evidence>
<dbReference type="InterPro" id="IPR007726">
    <property type="entry name" value="SS18_N"/>
</dbReference>
<name>A0A8C3VIY4_9CETA</name>
<reference evidence="3" key="2">
    <citation type="submission" date="2025-09" db="UniProtKB">
        <authorList>
            <consortium name="Ensembl"/>
        </authorList>
    </citation>
    <scope>IDENTIFICATION</scope>
</reference>
<proteinExistence type="inferred from homology"/>
<evidence type="ECO:0000256" key="1">
    <source>
        <dbReference type="ARBA" id="ARBA00007945"/>
    </source>
</evidence>